<accession>A0A1X4Y035</accession>
<gene>
    <name evidence="3" type="ORF">DESAMIL20_238</name>
</gene>
<dbReference type="InterPro" id="IPR003607">
    <property type="entry name" value="HD/PDEase_dom"/>
</dbReference>
<dbReference type="RefSeq" id="WP_086033050.1">
    <property type="nucleotide sequence ID" value="NZ_MDSU01000001.1"/>
</dbReference>
<evidence type="ECO:0000256" key="1">
    <source>
        <dbReference type="ARBA" id="ARBA00022801"/>
    </source>
</evidence>
<proteinExistence type="predicted"/>
<dbReference type="NCBIfam" id="NF002327">
    <property type="entry name" value="PRK01286.1-2"/>
    <property type="match status" value="1"/>
</dbReference>
<dbReference type="InterPro" id="IPR026875">
    <property type="entry name" value="PHydrolase_assoc_dom"/>
</dbReference>
<evidence type="ECO:0000313" key="3">
    <source>
        <dbReference type="EMBL" id="OSS43130.1"/>
    </source>
</evidence>
<comment type="caution">
    <text evidence="3">The sequence shown here is derived from an EMBL/GenBank/DDBJ whole genome shotgun (WGS) entry which is preliminary data.</text>
</comment>
<keyword evidence="1 3" id="KW-0378">Hydrolase</keyword>
<dbReference type="PANTHER" id="PTHR35795:SF1">
    <property type="entry name" value="BIS(5'-NUCLEOSYL)-TETRAPHOSPHATASE, SYMMETRICAL"/>
    <property type="match status" value="1"/>
</dbReference>
<sequence>MNIRERIEKNEELYLCKFAAKSSQTKGRLKPEEKDDIRTDYMRDRDRVIHSKSFRRLKHKTQVFFSPLGDHYRTRMTHTLEVSQVARTIAVALSLNETLTEAISLAHDLGHTPFGHAGEAVLNKKTNGKFKHWFQSLRVVDVLEKDGQGLNLTYEVRDGIVKHSKGRGDILLDKKNSANTLEGQIVRIADIIAYVNHDIDDAQRAKIIDKIPNRLSNVLGDTHSKRITTMVKSVIKQTKESNYEQILIESDILECLNELRDFLFENVYMSGAIQSEISKSSKVISDLFDYFLEHIDLIPQYGSTKEESVADYISGMTDRYAMDLYYKIFIPKSWAIT</sequence>
<dbReference type="NCBIfam" id="TIGR01353">
    <property type="entry name" value="dGTP_triPase"/>
    <property type="match status" value="1"/>
</dbReference>
<dbReference type="SMART" id="SM00471">
    <property type="entry name" value="HDc"/>
    <property type="match status" value="1"/>
</dbReference>
<dbReference type="STRING" id="1562698.DESAMIL20_238"/>
<dbReference type="GO" id="GO:0008832">
    <property type="term" value="F:dGTPase activity"/>
    <property type="evidence" value="ECO:0007669"/>
    <property type="project" value="UniProtKB-EC"/>
</dbReference>
<dbReference type="CDD" id="cd00077">
    <property type="entry name" value="HDc"/>
    <property type="match status" value="1"/>
</dbReference>
<dbReference type="Proteomes" id="UP000194141">
    <property type="component" value="Unassembled WGS sequence"/>
</dbReference>
<keyword evidence="4" id="KW-1185">Reference proteome</keyword>
<dbReference type="PANTHER" id="PTHR35795">
    <property type="entry name" value="SLR1885 PROTEIN"/>
    <property type="match status" value="1"/>
</dbReference>
<dbReference type="EC" id="3.1.5.1" evidence="3"/>
<dbReference type="InterPro" id="IPR006674">
    <property type="entry name" value="HD_domain"/>
</dbReference>
<evidence type="ECO:0000259" key="2">
    <source>
        <dbReference type="PROSITE" id="PS51831"/>
    </source>
</evidence>
<dbReference type="Pfam" id="PF13286">
    <property type="entry name" value="HD_assoc"/>
    <property type="match status" value="1"/>
</dbReference>
<evidence type="ECO:0000313" key="4">
    <source>
        <dbReference type="Proteomes" id="UP000194141"/>
    </source>
</evidence>
<dbReference type="AlphaFoldDB" id="A0A1X4Y035"/>
<protein>
    <submittedName>
        <fullName evidence="3">Deoxyguanosinetriphosphate triphosphohydrolase</fullName>
        <ecNumber evidence="3">3.1.5.1</ecNumber>
    </submittedName>
</protein>
<reference evidence="3 4" key="1">
    <citation type="journal article" date="2017" name="Front. Microbiol.">
        <title>Genome Sequence of Desulfurella amilsii Strain TR1 and Comparative Genomics of Desulfurellaceae Family.</title>
        <authorList>
            <person name="Florentino A.P."/>
            <person name="Stams A.J."/>
            <person name="Sanchez-Andrea I."/>
        </authorList>
    </citation>
    <scope>NUCLEOTIDE SEQUENCE [LARGE SCALE GENOMIC DNA]</scope>
    <source>
        <strain evidence="3 4">TR1</strain>
    </source>
</reference>
<dbReference type="Gene3D" id="1.10.3210.10">
    <property type="entry name" value="Hypothetical protein af1432"/>
    <property type="match status" value="1"/>
</dbReference>
<name>A0A1X4Y035_9BACT</name>
<dbReference type="InterPro" id="IPR006261">
    <property type="entry name" value="dGTPase"/>
</dbReference>
<dbReference type="EMBL" id="MDSU01000001">
    <property type="protein sequence ID" value="OSS43130.1"/>
    <property type="molecule type" value="Genomic_DNA"/>
</dbReference>
<feature type="domain" description="HD" evidence="2">
    <location>
        <begin position="75"/>
        <end position="195"/>
    </location>
</feature>
<dbReference type="Pfam" id="PF01966">
    <property type="entry name" value="HD"/>
    <property type="match status" value="1"/>
</dbReference>
<dbReference type="PROSITE" id="PS51831">
    <property type="entry name" value="HD"/>
    <property type="match status" value="1"/>
</dbReference>
<dbReference type="SUPFAM" id="SSF109604">
    <property type="entry name" value="HD-domain/PDEase-like"/>
    <property type="match status" value="1"/>
</dbReference>
<dbReference type="OrthoDB" id="9803619at2"/>
<organism evidence="3 4">
    <name type="scientific">Desulfurella amilsii</name>
    <dbReference type="NCBI Taxonomy" id="1562698"/>
    <lineage>
        <taxon>Bacteria</taxon>
        <taxon>Pseudomonadati</taxon>
        <taxon>Campylobacterota</taxon>
        <taxon>Desulfurellia</taxon>
        <taxon>Desulfurellales</taxon>
        <taxon>Desulfurellaceae</taxon>
        <taxon>Desulfurella</taxon>
    </lineage>
</organism>
<dbReference type="InterPro" id="IPR051094">
    <property type="entry name" value="Diverse_Catalytic_Enzymes"/>
</dbReference>